<dbReference type="STRING" id="1227481.C467_02646"/>
<dbReference type="PATRIC" id="fig|1227481.4.peg.500"/>
<protein>
    <recommendedName>
        <fullName evidence="4">Small CPxCG-related zinc finger protein</fullName>
    </recommendedName>
</protein>
<dbReference type="AlphaFoldDB" id="M0FMU8"/>
<keyword evidence="3" id="KW-1185">Reference proteome</keyword>
<comment type="caution">
    <text evidence="2">The sequence shown here is derived from an EMBL/GenBank/DDBJ whole genome shotgun (WGS) entry which is preliminary data.</text>
</comment>
<accession>M0FMU8</accession>
<evidence type="ECO:0000313" key="3">
    <source>
        <dbReference type="Proteomes" id="UP000011689"/>
    </source>
</evidence>
<evidence type="ECO:0000313" key="2">
    <source>
        <dbReference type="EMBL" id="ELZ59914.1"/>
    </source>
</evidence>
<proteinExistence type="predicted"/>
<name>M0FMU8_9EURY</name>
<dbReference type="RefSeq" id="WP_008581580.1">
    <property type="nucleotide sequence ID" value="NZ_AOJO01000013.1"/>
</dbReference>
<dbReference type="OrthoDB" id="238199at2157"/>
<dbReference type="EMBL" id="AOJO01000013">
    <property type="protein sequence ID" value="ELZ59914.1"/>
    <property type="molecule type" value="Genomic_DNA"/>
</dbReference>
<evidence type="ECO:0000256" key="1">
    <source>
        <dbReference type="SAM" id="MobiDB-lite"/>
    </source>
</evidence>
<gene>
    <name evidence="2" type="ORF">C467_02646</name>
</gene>
<dbReference type="Proteomes" id="UP000011689">
    <property type="component" value="Unassembled WGS sequence"/>
</dbReference>
<evidence type="ECO:0008006" key="4">
    <source>
        <dbReference type="Google" id="ProtNLM"/>
    </source>
</evidence>
<sequence length="141" mass="15065">MSRSTTYRCLNCLDHAVTRSFDTSHLSRTCPNCDSFERFVNQGVIDRFEALEASPPAEFDWERLERREKLLVAERLARTDATLADVSVTERDAAAESDGGTDDEASAESGPDGSTEAGRGDATEAEGGDSAKGGEGDSPAS</sequence>
<organism evidence="2 3">
    <name type="scientific">Halorubrum hochstenium ATCC 700873</name>
    <dbReference type="NCBI Taxonomy" id="1227481"/>
    <lineage>
        <taxon>Archaea</taxon>
        <taxon>Methanobacteriati</taxon>
        <taxon>Methanobacteriota</taxon>
        <taxon>Stenosarchaea group</taxon>
        <taxon>Halobacteria</taxon>
        <taxon>Halobacteriales</taxon>
        <taxon>Haloferacaceae</taxon>
        <taxon>Halorubrum</taxon>
    </lineage>
</organism>
<reference evidence="2 3" key="1">
    <citation type="journal article" date="2014" name="PLoS Genet.">
        <title>Phylogenetically driven sequencing of extremely halophilic archaea reveals strategies for static and dynamic osmo-response.</title>
        <authorList>
            <person name="Becker E.A."/>
            <person name="Seitzer P.M."/>
            <person name="Tritt A."/>
            <person name="Larsen D."/>
            <person name="Krusor M."/>
            <person name="Yao A.I."/>
            <person name="Wu D."/>
            <person name="Madern D."/>
            <person name="Eisen J.A."/>
            <person name="Darling A.E."/>
            <person name="Facciotti M.T."/>
        </authorList>
    </citation>
    <scope>NUCLEOTIDE SEQUENCE [LARGE SCALE GENOMIC DNA]</scope>
    <source>
        <strain evidence="2 3">ATCC 700873</strain>
    </source>
</reference>
<feature type="region of interest" description="Disordered" evidence="1">
    <location>
        <begin position="81"/>
        <end position="141"/>
    </location>
</feature>
<dbReference type="GeneID" id="300986703"/>